<proteinExistence type="predicted"/>
<protein>
    <submittedName>
        <fullName evidence="3">PorT family protein</fullName>
    </submittedName>
</protein>
<evidence type="ECO:0000313" key="4">
    <source>
        <dbReference type="Proteomes" id="UP000323720"/>
    </source>
</evidence>
<keyword evidence="4" id="KW-1185">Reference proteome</keyword>
<dbReference type="Proteomes" id="UP000323720">
    <property type="component" value="Unassembled WGS sequence"/>
</dbReference>
<dbReference type="InterPro" id="IPR011250">
    <property type="entry name" value="OMP/PagP_B-barrel"/>
</dbReference>
<feature type="chain" id="PRO_5022749300" evidence="1">
    <location>
        <begin position="20"/>
        <end position="213"/>
    </location>
</feature>
<gene>
    <name evidence="3" type="ORF">ES674_09405</name>
</gene>
<sequence>MKKKLLLLFIIIGSFTSQAQSNFKIGLHAGINYPDVRGYENAKYHNFKAGFLIGASFDYYLNEKFSLKTNINYEKKIQEYRITFFSYYGGIESGKQDFNREIALLNIPVLLKYEFWNSNFFVNAGPFINFVLSDKTDSEYLQYGNRPALESNKIDTGVSFGLGTNISLTNKHELTIEIRDDLGLIDTRGDSEYYNDALKSNMIKLMIGWNLGI</sequence>
<dbReference type="OrthoDB" id="893738at2"/>
<feature type="signal peptide" evidence="1">
    <location>
        <begin position="1"/>
        <end position="19"/>
    </location>
</feature>
<evidence type="ECO:0000259" key="2">
    <source>
        <dbReference type="Pfam" id="PF13568"/>
    </source>
</evidence>
<dbReference type="Pfam" id="PF13568">
    <property type="entry name" value="OMP_b-brl_2"/>
    <property type="match status" value="1"/>
</dbReference>
<accession>A0A5D0R737</accession>
<organism evidence="3 4">
    <name type="scientific">Bizionia myxarmorum</name>
    <dbReference type="NCBI Taxonomy" id="291186"/>
    <lineage>
        <taxon>Bacteria</taxon>
        <taxon>Pseudomonadati</taxon>
        <taxon>Bacteroidota</taxon>
        <taxon>Flavobacteriia</taxon>
        <taxon>Flavobacteriales</taxon>
        <taxon>Flavobacteriaceae</taxon>
        <taxon>Bizionia</taxon>
    </lineage>
</organism>
<reference evidence="3 4" key="1">
    <citation type="submission" date="2019-08" db="EMBL/GenBank/DDBJ databases">
        <title>Genomes of Antarctic Bizionia species.</title>
        <authorList>
            <person name="Bowman J.P."/>
        </authorList>
    </citation>
    <scope>NUCLEOTIDE SEQUENCE [LARGE SCALE GENOMIC DNA]</scope>
    <source>
        <strain evidence="3 4">ADA-4</strain>
    </source>
</reference>
<evidence type="ECO:0000313" key="3">
    <source>
        <dbReference type="EMBL" id="TYB76909.1"/>
    </source>
</evidence>
<dbReference type="AlphaFoldDB" id="A0A5D0R737"/>
<dbReference type="InterPro" id="IPR025665">
    <property type="entry name" value="Beta-barrel_OMP_2"/>
</dbReference>
<feature type="domain" description="Outer membrane protein beta-barrel" evidence="2">
    <location>
        <begin position="18"/>
        <end position="187"/>
    </location>
</feature>
<evidence type="ECO:0000256" key="1">
    <source>
        <dbReference type="SAM" id="SignalP"/>
    </source>
</evidence>
<dbReference type="EMBL" id="VSKK01000002">
    <property type="protein sequence ID" value="TYB76909.1"/>
    <property type="molecule type" value="Genomic_DNA"/>
</dbReference>
<dbReference type="RefSeq" id="WP_148403746.1">
    <property type="nucleotide sequence ID" value="NZ_VSKK01000002.1"/>
</dbReference>
<name>A0A5D0R737_9FLAO</name>
<keyword evidence="1" id="KW-0732">Signal</keyword>
<dbReference type="SUPFAM" id="SSF56925">
    <property type="entry name" value="OMPA-like"/>
    <property type="match status" value="1"/>
</dbReference>
<comment type="caution">
    <text evidence="3">The sequence shown here is derived from an EMBL/GenBank/DDBJ whole genome shotgun (WGS) entry which is preliminary data.</text>
</comment>